<dbReference type="SUPFAM" id="SSF56784">
    <property type="entry name" value="HAD-like"/>
    <property type="match status" value="1"/>
</dbReference>
<dbReference type="Pfam" id="PF00702">
    <property type="entry name" value="Hydrolase"/>
    <property type="match status" value="1"/>
</dbReference>
<dbReference type="PANTHER" id="PTHR43316">
    <property type="entry name" value="HYDROLASE, HALOACID DELAHOGENASE-RELATED"/>
    <property type="match status" value="1"/>
</dbReference>
<name>A0A5N7MRE1_9HYPH</name>
<sequence length="244" mass="27036">MKITDFKLLTFDVVGTLIDFETGVLMATRGLGGEKAKHLFDDDIYGPYLRGRDIYYGRSSYAMGDVYLHMAKELGLDSSERVAHSFQLAMLRHPAFEDSVEALRRLRKNFRLVAMTNADRTAFSAYSETLGNPFHDSVTCDETGCAKPDPNFFAFNKGRQSAFGYKQSEILHVAQSQYHDIGIAKKLGYTTCWIERRQGQAGFGGTPVPAKVETPDFHFATLAQLADAIDGELGATLKGQAGRL</sequence>
<dbReference type="InterPro" id="IPR023214">
    <property type="entry name" value="HAD_sf"/>
</dbReference>
<dbReference type="AlphaFoldDB" id="A0A5N7MRE1"/>
<evidence type="ECO:0000313" key="3">
    <source>
        <dbReference type="Proteomes" id="UP000403266"/>
    </source>
</evidence>
<dbReference type="Gene3D" id="3.40.50.1000">
    <property type="entry name" value="HAD superfamily/HAD-like"/>
    <property type="match status" value="1"/>
</dbReference>
<dbReference type="NCBIfam" id="TIGR01493">
    <property type="entry name" value="HAD-SF-IA-v2"/>
    <property type="match status" value="1"/>
</dbReference>
<keyword evidence="1 2" id="KW-0378">Hydrolase</keyword>
<evidence type="ECO:0000256" key="1">
    <source>
        <dbReference type="ARBA" id="ARBA00022801"/>
    </source>
</evidence>
<dbReference type="SFLD" id="SFLDG01129">
    <property type="entry name" value="C1.5:_HAD__Beta-PGM__Phosphata"/>
    <property type="match status" value="1"/>
</dbReference>
<dbReference type="PANTHER" id="PTHR43316:SF3">
    <property type="entry name" value="HALOACID DEHALOGENASE, TYPE II (AFU_ORTHOLOGUE AFUA_2G07750)-RELATED"/>
    <property type="match status" value="1"/>
</dbReference>
<proteinExistence type="predicted"/>
<evidence type="ECO:0000313" key="2">
    <source>
        <dbReference type="EMBL" id="MPR28674.1"/>
    </source>
</evidence>
<dbReference type="InterPro" id="IPR006439">
    <property type="entry name" value="HAD-SF_hydro_IA"/>
</dbReference>
<dbReference type="SFLD" id="SFLDS00003">
    <property type="entry name" value="Haloacid_Dehalogenase"/>
    <property type="match status" value="1"/>
</dbReference>
<protein>
    <submittedName>
        <fullName evidence="2">HAD-IA family hydrolase</fullName>
    </submittedName>
</protein>
<dbReference type="InterPro" id="IPR036412">
    <property type="entry name" value="HAD-like_sf"/>
</dbReference>
<dbReference type="GO" id="GO:0016787">
    <property type="term" value="F:hydrolase activity"/>
    <property type="evidence" value="ECO:0007669"/>
    <property type="project" value="UniProtKB-KW"/>
</dbReference>
<comment type="caution">
    <text evidence="2">The sequence shown here is derived from an EMBL/GenBank/DDBJ whole genome shotgun (WGS) entry which is preliminary data.</text>
</comment>
<dbReference type="Proteomes" id="UP000403266">
    <property type="component" value="Unassembled WGS sequence"/>
</dbReference>
<dbReference type="RefSeq" id="WP_152715130.1">
    <property type="nucleotide sequence ID" value="NZ_VOSJ01000164.1"/>
</dbReference>
<dbReference type="InterPro" id="IPR051540">
    <property type="entry name" value="S-2-haloacid_dehalogenase"/>
</dbReference>
<dbReference type="Gene3D" id="1.10.150.750">
    <property type="match status" value="1"/>
</dbReference>
<gene>
    <name evidence="2" type="ORF">FS320_26910</name>
</gene>
<dbReference type="OrthoDB" id="9785638at2"/>
<accession>A0A5N7MRE1</accession>
<dbReference type="EMBL" id="VOSK01000163">
    <property type="protein sequence ID" value="MPR28674.1"/>
    <property type="molecule type" value="Genomic_DNA"/>
</dbReference>
<organism evidence="2 3">
    <name type="scientific">Microvirga tunisiensis</name>
    <dbReference type="NCBI Taxonomy" id="2108360"/>
    <lineage>
        <taxon>Bacteria</taxon>
        <taxon>Pseudomonadati</taxon>
        <taxon>Pseudomonadota</taxon>
        <taxon>Alphaproteobacteria</taxon>
        <taxon>Hyphomicrobiales</taxon>
        <taxon>Methylobacteriaceae</taxon>
        <taxon>Microvirga</taxon>
    </lineage>
</organism>
<keyword evidence="3" id="KW-1185">Reference proteome</keyword>
<reference evidence="2 3" key="1">
    <citation type="journal article" date="2019" name="Syst. Appl. Microbiol.">
        <title>Microvirga tunisiensis sp. nov., a root nodule symbiotic bacterium isolated from Lupinus micranthus and L. luteus grown in Northern Tunisia.</title>
        <authorList>
            <person name="Msaddak A."/>
            <person name="Rejili M."/>
            <person name="Duran D."/>
            <person name="Mars M."/>
            <person name="Palacios J.M."/>
            <person name="Ruiz-Argueso T."/>
            <person name="Rey L."/>
            <person name="Imperial J."/>
        </authorList>
    </citation>
    <scope>NUCLEOTIDE SEQUENCE [LARGE SCALE GENOMIC DNA]</scope>
    <source>
        <strain evidence="2 3">Lmie10</strain>
    </source>
</reference>